<dbReference type="AlphaFoldDB" id="A0A4Y2R9K7"/>
<dbReference type="EMBL" id="BGPR01016185">
    <property type="protein sequence ID" value="GBN72140.1"/>
    <property type="molecule type" value="Genomic_DNA"/>
</dbReference>
<reference evidence="2 3" key="1">
    <citation type="journal article" date="2019" name="Sci. Rep.">
        <title>Orb-weaving spider Araneus ventricosus genome elucidates the spidroin gene catalogue.</title>
        <authorList>
            <person name="Kono N."/>
            <person name="Nakamura H."/>
            <person name="Ohtoshi R."/>
            <person name="Moran D.A.P."/>
            <person name="Shinohara A."/>
            <person name="Yoshida Y."/>
            <person name="Fujiwara M."/>
            <person name="Mori M."/>
            <person name="Tomita M."/>
            <person name="Arakawa K."/>
        </authorList>
    </citation>
    <scope>NUCLEOTIDE SEQUENCE [LARGE SCALE GENOMIC DNA]</scope>
</reference>
<dbReference type="Proteomes" id="UP000499080">
    <property type="component" value="Unassembled WGS sequence"/>
</dbReference>
<proteinExistence type="predicted"/>
<gene>
    <name evidence="2" type="ORF">AVEN_33225_1</name>
</gene>
<dbReference type="OrthoDB" id="7699940at2759"/>
<keyword evidence="3" id="KW-1185">Reference proteome</keyword>
<evidence type="ECO:0000313" key="2">
    <source>
        <dbReference type="EMBL" id="GBN72140.1"/>
    </source>
</evidence>
<evidence type="ECO:0000256" key="1">
    <source>
        <dbReference type="SAM" id="MobiDB-lite"/>
    </source>
</evidence>
<evidence type="ECO:0000313" key="3">
    <source>
        <dbReference type="Proteomes" id="UP000499080"/>
    </source>
</evidence>
<protein>
    <submittedName>
        <fullName evidence="2">Uncharacterized protein</fullName>
    </submittedName>
</protein>
<sequence length="183" mass="20033">MGGVQCVTPVSAVQTCSCIPPWIGARLCSKGGGCDLPDKGARSARQGVRPAVRGDDCKEIGLKSSQDYYLSTTVEYPVQKFYPTWGPGPPFPTLAPPLIPRQKIILTTNMVGKFGFIPIVTHDWRKNHGLNRLVMEGVPSLKFRPMDAKIGTLCHWIWTEGPKSAEEPHTGRSGFMKNVAGKR</sequence>
<comment type="caution">
    <text evidence="2">The sequence shown here is derived from an EMBL/GenBank/DDBJ whole genome shotgun (WGS) entry which is preliminary data.</text>
</comment>
<feature type="region of interest" description="Disordered" evidence="1">
    <location>
        <begin position="164"/>
        <end position="183"/>
    </location>
</feature>
<accession>A0A4Y2R9K7</accession>
<organism evidence="2 3">
    <name type="scientific">Araneus ventricosus</name>
    <name type="common">Orbweaver spider</name>
    <name type="synonym">Epeira ventricosa</name>
    <dbReference type="NCBI Taxonomy" id="182803"/>
    <lineage>
        <taxon>Eukaryota</taxon>
        <taxon>Metazoa</taxon>
        <taxon>Ecdysozoa</taxon>
        <taxon>Arthropoda</taxon>
        <taxon>Chelicerata</taxon>
        <taxon>Arachnida</taxon>
        <taxon>Araneae</taxon>
        <taxon>Araneomorphae</taxon>
        <taxon>Entelegynae</taxon>
        <taxon>Araneoidea</taxon>
        <taxon>Araneidae</taxon>
        <taxon>Araneus</taxon>
    </lineage>
</organism>
<name>A0A4Y2R9K7_ARAVE</name>